<keyword evidence="2" id="KW-0808">Transferase</keyword>
<feature type="non-terminal residue" evidence="2">
    <location>
        <position position="130"/>
    </location>
</feature>
<comment type="caution">
    <text evidence="2">The sequence shown here is derived from an EMBL/GenBank/DDBJ whole genome shotgun (WGS) entry which is preliminary data.</text>
</comment>
<evidence type="ECO:0000256" key="1">
    <source>
        <dbReference type="SAM" id="Phobius"/>
    </source>
</evidence>
<evidence type="ECO:0000313" key="2">
    <source>
        <dbReference type="EMBL" id="HBC34654.1"/>
    </source>
</evidence>
<dbReference type="AlphaFoldDB" id="A0A352IT71"/>
<name>A0A352IT71_9GAMM</name>
<keyword evidence="2" id="KW-0418">Kinase</keyword>
<keyword evidence="1" id="KW-1133">Transmembrane helix</keyword>
<gene>
    <name evidence="2" type="ORF">DC045_10110</name>
</gene>
<feature type="transmembrane region" description="Helical" evidence="1">
    <location>
        <begin position="7"/>
        <end position="28"/>
    </location>
</feature>
<dbReference type="Proteomes" id="UP000263489">
    <property type="component" value="Unassembled WGS sequence"/>
</dbReference>
<proteinExistence type="predicted"/>
<reference evidence="2 3" key="1">
    <citation type="journal article" date="2018" name="Nat. Biotechnol.">
        <title>A standardized bacterial taxonomy based on genome phylogeny substantially revises the tree of life.</title>
        <authorList>
            <person name="Parks D.H."/>
            <person name="Chuvochina M."/>
            <person name="Waite D.W."/>
            <person name="Rinke C."/>
            <person name="Skarshewski A."/>
            <person name="Chaumeil P.A."/>
            <person name="Hugenholtz P."/>
        </authorList>
    </citation>
    <scope>NUCLEOTIDE SEQUENCE [LARGE SCALE GENOMIC DNA]</scope>
    <source>
        <strain evidence="2">UBA9380</strain>
    </source>
</reference>
<organism evidence="2 3">
    <name type="scientific">Marinobacter adhaerens</name>
    <dbReference type="NCBI Taxonomy" id="1033846"/>
    <lineage>
        <taxon>Bacteria</taxon>
        <taxon>Pseudomonadati</taxon>
        <taxon>Pseudomonadota</taxon>
        <taxon>Gammaproteobacteria</taxon>
        <taxon>Pseudomonadales</taxon>
        <taxon>Marinobacteraceae</taxon>
        <taxon>Marinobacter</taxon>
    </lineage>
</organism>
<evidence type="ECO:0000313" key="3">
    <source>
        <dbReference type="Proteomes" id="UP000263489"/>
    </source>
</evidence>
<protein>
    <submittedName>
        <fullName evidence="2">Two-component sensor histidine kinase</fullName>
    </submittedName>
</protein>
<accession>A0A352IT71</accession>
<keyword evidence="1" id="KW-0812">Transmembrane</keyword>
<sequence>MSLTRKLILLITSTVFFITLIAAGWGFYVSDHQLEELFDAELAQSTRIVQGLVEHLSSTQSMEQISHTLEKTLQLPDGVYQGDEEENEILPGGAGHKYERKLAFEVWSPDREPILDTLRANDSQGLERGF</sequence>
<dbReference type="GO" id="GO:0016301">
    <property type="term" value="F:kinase activity"/>
    <property type="evidence" value="ECO:0007669"/>
    <property type="project" value="UniProtKB-KW"/>
</dbReference>
<keyword evidence="1" id="KW-0472">Membrane</keyword>
<dbReference type="EMBL" id="DNNA01000158">
    <property type="protein sequence ID" value="HBC34654.1"/>
    <property type="molecule type" value="Genomic_DNA"/>
</dbReference>